<feature type="chain" id="PRO_5012205158" evidence="2">
    <location>
        <begin position="25"/>
        <end position="768"/>
    </location>
</feature>
<dbReference type="GO" id="GO:0004252">
    <property type="term" value="F:serine-type endopeptidase activity"/>
    <property type="evidence" value="ECO:0007669"/>
    <property type="project" value="TreeGrafter"/>
</dbReference>
<dbReference type="STRING" id="369401.SAMN05428642_102133"/>
<dbReference type="PANTHER" id="PTHR42776">
    <property type="entry name" value="SERINE PEPTIDASE S9 FAMILY MEMBER"/>
    <property type="match status" value="1"/>
</dbReference>
<keyword evidence="4" id="KW-0031">Aminopeptidase</keyword>
<evidence type="ECO:0000313" key="4">
    <source>
        <dbReference type="EMBL" id="SFZ91554.1"/>
    </source>
</evidence>
<feature type="signal peptide" evidence="2">
    <location>
        <begin position="1"/>
        <end position="24"/>
    </location>
</feature>
<accession>A0A1K2IH17</accession>
<keyword evidence="2" id="KW-0732">Signal</keyword>
<dbReference type="Gene3D" id="2.120.10.30">
    <property type="entry name" value="TolB, C-terminal domain"/>
    <property type="match status" value="1"/>
</dbReference>
<evidence type="ECO:0000313" key="5">
    <source>
        <dbReference type="Proteomes" id="UP000182544"/>
    </source>
</evidence>
<evidence type="ECO:0000256" key="2">
    <source>
        <dbReference type="SAM" id="SignalP"/>
    </source>
</evidence>
<dbReference type="RefSeq" id="WP_084647899.1">
    <property type="nucleotide sequence ID" value="NZ_FPKV01000002.1"/>
</dbReference>
<dbReference type="InterPro" id="IPR011042">
    <property type="entry name" value="6-blade_b-propeller_TolB-like"/>
</dbReference>
<protein>
    <submittedName>
        <fullName evidence="4">Dipeptidyl aminopeptidase/acylaminoacyl peptidase</fullName>
    </submittedName>
</protein>
<dbReference type="InterPro" id="IPR029058">
    <property type="entry name" value="AB_hydrolase_fold"/>
</dbReference>
<evidence type="ECO:0000259" key="3">
    <source>
        <dbReference type="Pfam" id="PF00326"/>
    </source>
</evidence>
<keyword evidence="4" id="KW-0645">Protease</keyword>
<dbReference type="GO" id="GO:0006508">
    <property type="term" value="P:proteolysis"/>
    <property type="evidence" value="ECO:0007669"/>
    <property type="project" value="InterPro"/>
</dbReference>
<proteinExistence type="predicted"/>
<dbReference type="Proteomes" id="UP000182544">
    <property type="component" value="Unassembled WGS sequence"/>
</dbReference>
<evidence type="ECO:0000256" key="1">
    <source>
        <dbReference type="ARBA" id="ARBA00022801"/>
    </source>
</evidence>
<dbReference type="InterPro" id="IPR001375">
    <property type="entry name" value="Peptidase_S9_cat"/>
</dbReference>
<reference evidence="4 5" key="1">
    <citation type="submission" date="2016-10" db="EMBL/GenBank/DDBJ databases">
        <authorList>
            <person name="de Groot N.N."/>
        </authorList>
    </citation>
    <scope>NUCLEOTIDE SEQUENCE [LARGE SCALE GENOMIC DNA]</scope>
    <source>
        <strain evidence="4 5">DSM 18180</strain>
    </source>
</reference>
<dbReference type="SUPFAM" id="SSF53474">
    <property type="entry name" value="alpha/beta-Hydrolases"/>
    <property type="match status" value="1"/>
</dbReference>
<keyword evidence="5" id="KW-1185">Reference proteome</keyword>
<dbReference type="EMBL" id="FPKV01000002">
    <property type="protein sequence ID" value="SFZ91554.1"/>
    <property type="molecule type" value="Genomic_DNA"/>
</dbReference>
<dbReference type="Pfam" id="PF00326">
    <property type="entry name" value="Peptidase_S9"/>
    <property type="match status" value="1"/>
</dbReference>
<dbReference type="SUPFAM" id="SSF82171">
    <property type="entry name" value="DPP6 N-terminal domain-like"/>
    <property type="match status" value="2"/>
</dbReference>
<keyword evidence="1" id="KW-0378">Hydrolase</keyword>
<dbReference type="Gene3D" id="3.40.50.1820">
    <property type="entry name" value="alpha/beta hydrolase"/>
    <property type="match status" value="1"/>
</dbReference>
<sequence>MKTKILKLSSTLFLFIGMVTQTNAQDIVGSWEGKLSVQGTEMSIMFNVENEEGVFYSTMDSPSQGATGIPMDETSFVNDTLSIKFNQAGIKYVGTLQENKITGTFFQGGMELPLLLSKTVKTLPGNTALPTSDEDLEKLANWNPANYKYAVEDYFARPKARTFSFSPNGTYMSYREKDDNSKNHVYVKNLETNEVKKVIEEKEELIRGFGWANDERLVYIMDKGGNEDYHLFAVNIDGTNQKELTPFDGVKVNIMNGLKEDKDHMIISMNQNNPQIFEPYKINIVTGELVQLYKNDDAANPIDGYEFDKDGNLRGFAKLRDGVNIDLYYTLDGENYEVKKQLSWKDSFSIASFNYATDYAHDAYVISNLDSDKTQVYLYDLKEDKIIKKIFSNDNYDVSGLSLSRNRNYELDYFTFEGEKREIVPVSDYYKKLHKRITNKFPDYSYSIADVTDDESKYLIFLQSDKLYGTYYAYDAIKDKFKLLYNLMPNLIEKDMAEMRPITFKSRDGKTLHGYITLPKEAINGEKVPVIVNPHGGPQGVRDSWGFNPEAQLYASRGYATLQVNFRISGGYGKAFLESGFKQIGRKAMDDVEDGLQYVIDKGWVDKDNAAIYGGSHGGYAVLRGLTKTPDLYACGVDYVGVSNIFTFFESFPEYWKPYTKIVKEIWYDSDIPEEKAIMEEVSPVFQIDKIKKPLFVIQGANDPRVNINESDQIVEALRAKGYDVPYMVKYDEGHGFAKEENSIALYKAMMGFYAKHLKQEFKQPIKD</sequence>
<name>A0A1K2IH17_9FLAO</name>
<gene>
    <name evidence="4" type="ORF">SAMN05428642_102133</name>
</gene>
<dbReference type="GO" id="GO:0004177">
    <property type="term" value="F:aminopeptidase activity"/>
    <property type="evidence" value="ECO:0007669"/>
    <property type="project" value="UniProtKB-KW"/>
</dbReference>
<organism evidence="4 5">
    <name type="scientific">Flaviramulus basaltis</name>
    <dbReference type="NCBI Taxonomy" id="369401"/>
    <lineage>
        <taxon>Bacteria</taxon>
        <taxon>Pseudomonadati</taxon>
        <taxon>Bacteroidota</taxon>
        <taxon>Flavobacteriia</taxon>
        <taxon>Flavobacteriales</taxon>
        <taxon>Flavobacteriaceae</taxon>
        <taxon>Flaviramulus</taxon>
    </lineage>
</organism>
<dbReference type="AlphaFoldDB" id="A0A1K2IH17"/>
<feature type="domain" description="Peptidase S9 prolyl oligopeptidase catalytic" evidence="3">
    <location>
        <begin position="545"/>
        <end position="760"/>
    </location>
</feature>
<dbReference type="PANTHER" id="PTHR42776:SF27">
    <property type="entry name" value="DIPEPTIDYL PEPTIDASE FAMILY MEMBER 6"/>
    <property type="match status" value="1"/>
</dbReference>
<dbReference type="OrthoDB" id="108903at2"/>